<evidence type="ECO:0000313" key="2">
    <source>
        <dbReference type="Proteomes" id="UP001501570"/>
    </source>
</evidence>
<accession>A0ABP9RV19</accession>
<organism evidence="1 2">
    <name type="scientific">Rugosimonospora acidiphila</name>
    <dbReference type="NCBI Taxonomy" id="556531"/>
    <lineage>
        <taxon>Bacteria</taxon>
        <taxon>Bacillati</taxon>
        <taxon>Actinomycetota</taxon>
        <taxon>Actinomycetes</taxon>
        <taxon>Micromonosporales</taxon>
        <taxon>Micromonosporaceae</taxon>
        <taxon>Rugosimonospora</taxon>
    </lineage>
</organism>
<keyword evidence="2" id="KW-1185">Reference proteome</keyword>
<evidence type="ECO:0000313" key="1">
    <source>
        <dbReference type="EMBL" id="GAA5186476.1"/>
    </source>
</evidence>
<name>A0ABP9RV19_9ACTN</name>
<dbReference type="Proteomes" id="UP001501570">
    <property type="component" value="Unassembled WGS sequence"/>
</dbReference>
<proteinExistence type="predicted"/>
<dbReference type="EMBL" id="BAABJQ010000008">
    <property type="protein sequence ID" value="GAA5186476.1"/>
    <property type="molecule type" value="Genomic_DNA"/>
</dbReference>
<sequence>MLHTVIAVHAADGWRGQLLPRIVRFTGNLVARVPAGSERVALVDRDITGFADARRLARCAVSSTRARIESATTAQRRKDRRWTNVIDLLLIKEWSRVLGCSGEGIDLRTLAWNA</sequence>
<comment type="caution">
    <text evidence="1">The sequence shown here is derived from an EMBL/GenBank/DDBJ whole genome shotgun (WGS) entry which is preliminary data.</text>
</comment>
<reference evidence="2" key="1">
    <citation type="journal article" date="2019" name="Int. J. Syst. Evol. Microbiol.">
        <title>The Global Catalogue of Microorganisms (GCM) 10K type strain sequencing project: providing services to taxonomists for standard genome sequencing and annotation.</title>
        <authorList>
            <consortium name="The Broad Institute Genomics Platform"/>
            <consortium name="The Broad Institute Genome Sequencing Center for Infectious Disease"/>
            <person name="Wu L."/>
            <person name="Ma J."/>
        </authorList>
    </citation>
    <scope>NUCLEOTIDE SEQUENCE [LARGE SCALE GENOMIC DNA]</scope>
    <source>
        <strain evidence="2">JCM 18304</strain>
    </source>
</reference>
<gene>
    <name evidence="1" type="ORF">GCM10023322_32800</name>
</gene>
<protein>
    <submittedName>
        <fullName evidence="1">Uncharacterized protein</fullName>
    </submittedName>
</protein>